<gene>
    <name evidence="1" type="ORF">LS41612_16165</name>
    <name evidence="2" type="ORF">NCTC10338_01461</name>
</gene>
<reference evidence="1" key="1">
    <citation type="submission" date="2017-03" db="EMBL/GenBank/DDBJ databases">
        <title>The whole genome sequencing and assembly of Lysinibacillus sphaericus DSM 28T strain.</title>
        <authorList>
            <person name="Lee Y.-J."/>
            <person name="Yi H."/>
            <person name="Bahn Y.-S."/>
            <person name="Kim J.F."/>
            <person name="Lee D.-W."/>
        </authorList>
    </citation>
    <scope>NUCLEOTIDE SEQUENCE [LARGE SCALE GENOMIC DNA]</scope>
    <source>
        <strain evidence="1">DSM 28</strain>
    </source>
</reference>
<dbReference type="Proteomes" id="UP000255295">
    <property type="component" value="Unassembled WGS sequence"/>
</dbReference>
<accession>A0A2S0K319</accession>
<sequence length="103" mass="12365">MDLFIASDRQLPIRYYVNEAIWIRRGCFSPPQLTLPFFVEVEIKNNDNLPIITQYIREFQCQYKYTEMQILIKDNVIFTEMQDMLTKQLLSNHLISIHPLLLK</sequence>
<dbReference type="RefSeq" id="WP_024364790.1">
    <property type="nucleotide sequence ID" value="NZ_BJNS01000067.1"/>
</dbReference>
<proteinExistence type="predicted"/>
<dbReference type="EMBL" id="UFSZ01000001">
    <property type="protein sequence ID" value="SUV16382.1"/>
    <property type="molecule type" value="Genomic_DNA"/>
</dbReference>
<protein>
    <submittedName>
        <fullName evidence="1">Uncharacterized protein</fullName>
    </submittedName>
</protein>
<name>A0A2S0K319_LYSSH</name>
<dbReference type="GeneID" id="48277731"/>
<evidence type="ECO:0000313" key="2">
    <source>
        <dbReference type="EMBL" id="SUV16382.1"/>
    </source>
</evidence>
<evidence type="ECO:0000313" key="3">
    <source>
        <dbReference type="Proteomes" id="UP000255295"/>
    </source>
</evidence>
<organism evidence="1">
    <name type="scientific">Lysinibacillus sphaericus</name>
    <name type="common">Bacillus sphaericus</name>
    <dbReference type="NCBI Taxonomy" id="1421"/>
    <lineage>
        <taxon>Bacteria</taxon>
        <taxon>Bacillati</taxon>
        <taxon>Bacillota</taxon>
        <taxon>Bacilli</taxon>
        <taxon>Bacillales</taxon>
        <taxon>Bacillaceae</taxon>
        <taxon>Lysinibacillus</taxon>
    </lineage>
</organism>
<evidence type="ECO:0000313" key="1">
    <source>
        <dbReference type="EMBL" id="AVK97699.1"/>
    </source>
</evidence>
<dbReference type="Proteomes" id="UP000238825">
    <property type="component" value="Chromosome"/>
</dbReference>
<reference evidence="2 3" key="2">
    <citation type="submission" date="2018-06" db="EMBL/GenBank/DDBJ databases">
        <authorList>
            <consortium name="Pathogen Informatics"/>
            <person name="Doyle S."/>
        </authorList>
    </citation>
    <scope>NUCLEOTIDE SEQUENCE [LARGE SCALE GENOMIC DNA]</scope>
    <source>
        <strain evidence="2 3">NCTC10338</strain>
    </source>
</reference>
<dbReference type="EMBL" id="CP019980">
    <property type="protein sequence ID" value="AVK97699.1"/>
    <property type="molecule type" value="Genomic_DNA"/>
</dbReference>
<dbReference type="AlphaFoldDB" id="A0A2S0K319"/>